<reference evidence="1" key="1">
    <citation type="submission" date="2022-06" db="EMBL/GenBank/DDBJ databases">
        <title>Diverse halophilic archaea isolated from saline environments.</title>
        <authorList>
            <person name="Cui H.-L."/>
        </authorList>
    </citation>
    <scope>NUCLEOTIDE SEQUENCE</scope>
    <source>
        <strain evidence="1">WLHS1</strain>
    </source>
</reference>
<evidence type="ECO:0000313" key="1">
    <source>
        <dbReference type="EMBL" id="UTF55108.1"/>
    </source>
</evidence>
<dbReference type="RefSeq" id="WP_254159862.1">
    <property type="nucleotide sequence ID" value="NZ_CP100355.1"/>
</dbReference>
<dbReference type="Proteomes" id="UP001056855">
    <property type="component" value="Chromosome"/>
</dbReference>
<accession>A0A9E7SYI4</accession>
<gene>
    <name evidence="1" type="ORF">NGM29_07620</name>
</gene>
<dbReference type="KEGG" id="sawl:NGM29_07620"/>
<proteinExistence type="predicted"/>
<dbReference type="AlphaFoldDB" id="A0A9E7SYI4"/>
<sequence length="145" mass="15789">MAGFSGCLSDFDDTVELAGVVGINHAEEPKQLEARVLDGDSEILTTEIELDAAERGDGYVLASHESVECRWSAEAKSFTVEARAAGEWQSVDVADEVDGNCAVVGLEFGHPFEPDLRFRVEPCDSIDRSSDLFCTFNESDEHNGE</sequence>
<evidence type="ECO:0000313" key="2">
    <source>
        <dbReference type="Proteomes" id="UP001056855"/>
    </source>
</evidence>
<name>A0A9E7SYI4_9EURY</name>
<dbReference type="GeneID" id="73289904"/>
<dbReference type="EMBL" id="CP100355">
    <property type="protein sequence ID" value="UTF55108.1"/>
    <property type="molecule type" value="Genomic_DNA"/>
</dbReference>
<organism evidence="1 2">
    <name type="scientific">Natronosalvus rutilus</name>
    <dbReference type="NCBI Taxonomy" id="2953753"/>
    <lineage>
        <taxon>Archaea</taxon>
        <taxon>Methanobacteriati</taxon>
        <taxon>Methanobacteriota</taxon>
        <taxon>Stenosarchaea group</taxon>
        <taxon>Halobacteria</taxon>
        <taxon>Halobacteriales</taxon>
        <taxon>Natrialbaceae</taxon>
        <taxon>Natronosalvus</taxon>
    </lineage>
</organism>
<keyword evidence="2" id="KW-1185">Reference proteome</keyword>
<protein>
    <submittedName>
        <fullName evidence="1">Uncharacterized protein</fullName>
    </submittedName>
</protein>